<dbReference type="Proteomes" id="UP000027920">
    <property type="component" value="Unassembled WGS sequence"/>
</dbReference>
<reference evidence="1 2" key="1">
    <citation type="submission" date="2013-03" db="EMBL/GenBank/DDBJ databases">
        <title>The Genome Sequence of Exophiala aquamarina CBS 119918.</title>
        <authorList>
            <consortium name="The Broad Institute Genomics Platform"/>
            <person name="Cuomo C."/>
            <person name="de Hoog S."/>
            <person name="Gorbushina A."/>
            <person name="Walker B."/>
            <person name="Young S.K."/>
            <person name="Zeng Q."/>
            <person name="Gargeya S."/>
            <person name="Fitzgerald M."/>
            <person name="Haas B."/>
            <person name="Abouelleil A."/>
            <person name="Allen A.W."/>
            <person name="Alvarado L."/>
            <person name="Arachchi H.M."/>
            <person name="Berlin A.M."/>
            <person name="Chapman S.B."/>
            <person name="Gainer-Dewar J."/>
            <person name="Goldberg J."/>
            <person name="Griggs A."/>
            <person name="Gujja S."/>
            <person name="Hansen M."/>
            <person name="Howarth C."/>
            <person name="Imamovic A."/>
            <person name="Ireland A."/>
            <person name="Larimer J."/>
            <person name="McCowan C."/>
            <person name="Murphy C."/>
            <person name="Pearson M."/>
            <person name="Poon T.W."/>
            <person name="Priest M."/>
            <person name="Roberts A."/>
            <person name="Saif S."/>
            <person name="Shea T."/>
            <person name="Sisk P."/>
            <person name="Sykes S."/>
            <person name="Wortman J."/>
            <person name="Nusbaum C."/>
            <person name="Birren B."/>
        </authorList>
    </citation>
    <scope>NUCLEOTIDE SEQUENCE [LARGE SCALE GENOMIC DNA]</scope>
    <source>
        <strain evidence="1 2">CBS 119918</strain>
    </source>
</reference>
<protein>
    <submittedName>
        <fullName evidence="1">Uncharacterized protein</fullName>
    </submittedName>
</protein>
<dbReference type="EMBL" id="AMGV01000003">
    <property type="protein sequence ID" value="KEF59414.1"/>
    <property type="molecule type" value="Genomic_DNA"/>
</dbReference>
<gene>
    <name evidence="1" type="ORF">A1O9_04258</name>
</gene>
<evidence type="ECO:0000313" key="1">
    <source>
        <dbReference type="EMBL" id="KEF59414.1"/>
    </source>
</evidence>
<organism evidence="1 2">
    <name type="scientific">Exophiala aquamarina CBS 119918</name>
    <dbReference type="NCBI Taxonomy" id="1182545"/>
    <lineage>
        <taxon>Eukaryota</taxon>
        <taxon>Fungi</taxon>
        <taxon>Dikarya</taxon>
        <taxon>Ascomycota</taxon>
        <taxon>Pezizomycotina</taxon>
        <taxon>Eurotiomycetes</taxon>
        <taxon>Chaetothyriomycetidae</taxon>
        <taxon>Chaetothyriales</taxon>
        <taxon>Herpotrichiellaceae</taxon>
        <taxon>Exophiala</taxon>
    </lineage>
</organism>
<dbReference type="HOGENOM" id="CLU_060776_0_0_1"/>
<dbReference type="GeneID" id="25279191"/>
<evidence type="ECO:0000313" key="2">
    <source>
        <dbReference type="Proteomes" id="UP000027920"/>
    </source>
</evidence>
<comment type="caution">
    <text evidence="1">The sequence shown here is derived from an EMBL/GenBank/DDBJ whole genome shotgun (WGS) entry which is preliminary data.</text>
</comment>
<dbReference type="OrthoDB" id="4926491at2759"/>
<proteinExistence type="predicted"/>
<sequence>MPGLPLQLRKDVRDRYEKPEAAVQKSFKELAEVVGYPVSCEPEWQMLWQELENVYADKSTFVPTIAGVIETWCHTLSRRLEDDKHEAWTETFLEKLTTVQIVKLLVHVNNYQFAVEREWWLIGQVANEPRPKTTWSSTTPAFTIILPNKTSFHAASSASGFQNDFENLFESSTSISSTKWEEPPSKDEEWSNVESIADTRSIQIRTVEEPELADILPSLHTLPRPDLLFSATTPYLMQLSHSGVSSITVFGTHEPSLRLLSDYLQRWIKIPYLKIKLQESIFGMGLYYDRLTLEPFDHHQRNSIINVALIQAFIEGVLGYQPVNDHGGSGVREFKRTKPFRS</sequence>
<keyword evidence="2" id="KW-1185">Reference proteome</keyword>
<dbReference type="AlphaFoldDB" id="A0A072PH18"/>
<name>A0A072PH18_9EURO</name>
<accession>A0A072PH18</accession>
<dbReference type="RefSeq" id="XP_013262004.1">
    <property type="nucleotide sequence ID" value="XM_013406550.1"/>
</dbReference>
<dbReference type="VEuPathDB" id="FungiDB:A1O9_04258"/>